<reference evidence="9" key="1">
    <citation type="journal article" date="2014" name="Nat. Commun.">
        <title>Multiple recent horizontal transfers of a large genomic region in cheese making fungi.</title>
        <authorList>
            <person name="Cheeseman K."/>
            <person name="Ropars J."/>
            <person name="Renault P."/>
            <person name="Dupont J."/>
            <person name="Gouzy J."/>
            <person name="Branca A."/>
            <person name="Abraham A.L."/>
            <person name="Ceppi M."/>
            <person name="Conseiller E."/>
            <person name="Debuchy R."/>
            <person name="Malagnac F."/>
            <person name="Goarin A."/>
            <person name="Silar P."/>
            <person name="Lacoste S."/>
            <person name="Sallet E."/>
            <person name="Bensimon A."/>
            <person name="Giraud T."/>
            <person name="Brygoo Y."/>
        </authorList>
    </citation>
    <scope>NUCLEOTIDE SEQUENCE [LARGE SCALE GENOMIC DNA]</scope>
    <source>
        <strain evidence="9">FM164</strain>
    </source>
</reference>
<dbReference type="STRING" id="1365484.W6QKL0"/>
<evidence type="ECO:0000256" key="7">
    <source>
        <dbReference type="SAM" id="MobiDB-lite"/>
    </source>
</evidence>
<dbReference type="OMA" id="MDIGDAY"/>
<keyword evidence="3" id="KW-0645">Protease</keyword>
<dbReference type="Pfam" id="PF13446">
    <property type="entry name" value="RPT"/>
    <property type="match status" value="4"/>
</dbReference>
<feature type="region of interest" description="Disordered" evidence="7">
    <location>
        <begin position="1070"/>
        <end position="1097"/>
    </location>
</feature>
<dbReference type="CDD" id="cd02666">
    <property type="entry name" value="Peptidase_C19J"/>
    <property type="match status" value="1"/>
</dbReference>
<dbReference type="GO" id="GO:0061136">
    <property type="term" value="P:regulation of proteasomal protein catabolic process"/>
    <property type="evidence" value="ECO:0007669"/>
    <property type="project" value="TreeGrafter"/>
</dbReference>
<dbReference type="GO" id="GO:0004843">
    <property type="term" value="F:cysteine-type deubiquitinase activity"/>
    <property type="evidence" value="ECO:0007669"/>
    <property type="project" value="UniProtKB-EC"/>
</dbReference>
<protein>
    <recommendedName>
        <fullName evidence="2">ubiquitinyl hydrolase 1</fullName>
        <ecNumber evidence="2">3.4.19.12</ecNumber>
    </recommendedName>
</protein>
<evidence type="ECO:0000256" key="5">
    <source>
        <dbReference type="ARBA" id="ARBA00022801"/>
    </source>
</evidence>
<keyword evidence="4" id="KW-0833">Ubl conjugation pathway</keyword>
<evidence type="ECO:0000256" key="2">
    <source>
        <dbReference type="ARBA" id="ARBA00012759"/>
    </source>
</evidence>
<dbReference type="PROSITE" id="PS00973">
    <property type="entry name" value="USP_2"/>
    <property type="match status" value="1"/>
</dbReference>
<accession>W6QKL0</accession>
<dbReference type="GO" id="GO:0043161">
    <property type="term" value="P:proteasome-mediated ubiquitin-dependent protein catabolic process"/>
    <property type="evidence" value="ECO:0007669"/>
    <property type="project" value="InterPro"/>
</dbReference>
<evidence type="ECO:0000256" key="4">
    <source>
        <dbReference type="ARBA" id="ARBA00022786"/>
    </source>
</evidence>
<feature type="region of interest" description="Disordered" evidence="7">
    <location>
        <begin position="801"/>
        <end position="829"/>
    </location>
</feature>
<dbReference type="PROSITE" id="PS00972">
    <property type="entry name" value="USP_1"/>
    <property type="match status" value="1"/>
</dbReference>
<dbReference type="Pfam" id="PF00443">
    <property type="entry name" value="UCH"/>
    <property type="match status" value="1"/>
</dbReference>
<gene>
    <name evidence="9" type="ORF">PROQFM164_S05g000798</name>
</gene>
<dbReference type="InterPro" id="IPR001394">
    <property type="entry name" value="Peptidase_C19_UCH"/>
</dbReference>
<sequence length="1311" mass="146752">MASVQKAGKTAPRLIYDVQLYDPAHDPDTGRNLLSETPPIYPQGYKGLPGFISPEACRHEYALKEDQTFMSEAEHRRRPGTSSKVSAICTKCRFHLQVVVNYTSHMGAFGQNQGKHLHHLVYKSGRQKHGLALPEETPKGQIAETYHYQCSYISCSAMVSLRILSPILSPEFIRLMTDRELLRKRAQEATAAYAESMEGMGDPQPINVLDNLRLYITNALRNPQRSKPISSVNKRFMHSFGVEGAPCKELLEFLEFVYDKDTGAWHPPKPTSVAEKPYQDTLRLFLDDLLHELLVLIYHRPASERKGSQIPDLPSSAIPVISCALEAQDYPKAIRYKEFEMAHAPFYEDLGVMEDMSSSTVVEAYNRQISVDPGRTSLYLSALNAVGFLRGAEDKEIIDIAVQGAYEQGKYTVEDVVVAYQYFNLHFDDPNLTDDSIIGKFYAFLSSTTQETEARQQLWRIGDSRGSARIKAASEERVSTVEQANVFLGVEDQTPDDFVMTMYTAKVNDNPLTKELAKRAVALIAESRKSVALNHFINTGEMIAGEMDIGDAYRLLQIPDRTVDDGAIIAAYTICIDENPGDAERYNQALTIIAKQLDSSTLRNMAGISNEPDRSMKDWPVGLQNIGNTCYLNSLLQFYFSVRPFRELVLDFERFQVDLNDEENLANKQVGSRKVTKKEVERSQRFLNELRTLFRSMITSSQISVSPGQELARLTLISPSNEAAMRRRSTITATRSDILGEINGAPVLGPLGPPQSLLGGQMEPASSSVQTDPVPIRNATASDNGSDITLVSDNSMDDAPGLFIEDKENNPPDLDQMSDQAEAGSPQDMNLDLDDSASEILPPPVPPRNLPQVDREKQLKEEVEIGAQQDVTEVINNVLFQSQCAIKPRGIGSDGEQLDQVKDLFYGQTRSYISTDKGTRSKDERWCDIKVDVAHGSRNIYDAIDGAFDIQKISVENSVAEQFASISQLPPVLQIQVQRVQFDPVKKCSFKSTNHLGLLETIYMDRYMDTKNPDVVDRRTQCWEWKASLKRLEARREELLRTKEGTGVDVATLFRRVKTALQDVNSIENDVENDNENDVENDNENGIETGNENDTEAGAEFRSDSMNAVASTELLEGLESLAHKAETDLRAVDQEIQDTQTMISSQFADFHNLPYRLYAVFVHHGSVSFGHYYIYIFDFDKKIWRKYNDEYVTEVQNVDEIFKNDSTSNPPTPYFLVYVNDSMKDRLANPVCREVSDMSDFAGLEQTTSMEGVQPTSPAPDVNMEPPSYEEAAGINGTPVLVDSNAAPLDSAAVNPLKRKSVDEMKSIRPT</sequence>
<dbReference type="PANTHER" id="PTHR43982:SF6">
    <property type="entry name" value="UBIQUITIN CARBOXYL-TERMINAL HYDROLASE 2-RELATED"/>
    <property type="match status" value="1"/>
</dbReference>
<proteinExistence type="predicted"/>
<evidence type="ECO:0000313" key="9">
    <source>
        <dbReference type="EMBL" id="CDM36965.1"/>
    </source>
</evidence>
<dbReference type="InterPro" id="IPR028889">
    <property type="entry name" value="USP"/>
</dbReference>
<evidence type="ECO:0000259" key="8">
    <source>
        <dbReference type="PROSITE" id="PS50235"/>
    </source>
</evidence>
<organism evidence="9 10">
    <name type="scientific">Penicillium roqueforti (strain FM164)</name>
    <dbReference type="NCBI Taxonomy" id="1365484"/>
    <lineage>
        <taxon>Eukaryota</taxon>
        <taxon>Fungi</taxon>
        <taxon>Dikarya</taxon>
        <taxon>Ascomycota</taxon>
        <taxon>Pezizomycotina</taxon>
        <taxon>Eurotiomycetes</taxon>
        <taxon>Eurotiomycetidae</taxon>
        <taxon>Eurotiales</taxon>
        <taxon>Aspergillaceae</taxon>
        <taxon>Penicillium</taxon>
    </lineage>
</organism>
<keyword evidence="10" id="KW-1185">Reference proteome</keyword>
<dbReference type="Gene3D" id="3.90.70.10">
    <property type="entry name" value="Cysteine proteinases"/>
    <property type="match status" value="2"/>
</dbReference>
<dbReference type="PANTHER" id="PTHR43982">
    <property type="entry name" value="UBIQUITIN CARBOXYL-TERMINAL HYDROLASE"/>
    <property type="match status" value="1"/>
</dbReference>
<evidence type="ECO:0000256" key="6">
    <source>
        <dbReference type="ARBA" id="ARBA00022807"/>
    </source>
</evidence>
<dbReference type="FunFam" id="3.90.70.10:FF:000122">
    <property type="entry name" value="Ubiquitin carboxyl-terminal hydrolase 2"/>
    <property type="match status" value="1"/>
</dbReference>
<dbReference type="InterPro" id="IPR018200">
    <property type="entry name" value="USP_CS"/>
</dbReference>
<dbReference type="EC" id="3.4.19.12" evidence="2"/>
<dbReference type="OrthoDB" id="2420415at2759"/>
<dbReference type="InterPro" id="IPR044635">
    <property type="entry name" value="UBP14-like"/>
</dbReference>
<dbReference type="GO" id="GO:0016579">
    <property type="term" value="P:protein deubiquitination"/>
    <property type="evidence" value="ECO:0007669"/>
    <property type="project" value="InterPro"/>
</dbReference>
<keyword evidence="6" id="KW-0788">Thiol protease</keyword>
<evidence type="ECO:0000256" key="3">
    <source>
        <dbReference type="ARBA" id="ARBA00022670"/>
    </source>
</evidence>
<dbReference type="Proteomes" id="UP000030686">
    <property type="component" value="Unassembled WGS sequence"/>
</dbReference>
<dbReference type="InterPro" id="IPR038765">
    <property type="entry name" value="Papain-like_cys_pep_sf"/>
</dbReference>
<evidence type="ECO:0000256" key="1">
    <source>
        <dbReference type="ARBA" id="ARBA00000707"/>
    </source>
</evidence>
<evidence type="ECO:0000313" key="10">
    <source>
        <dbReference type="Proteomes" id="UP000030686"/>
    </source>
</evidence>
<feature type="compositionally biased region" description="Polar residues" evidence="7">
    <location>
        <begin position="779"/>
        <end position="789"/>
    </location>
</feature>
<name>W6QKL0_PENRF</name>
<dbReference type="PROSITE" id="PS50235">
    <property type="entry name" value="USP_3"/>
    <property type="match status" value="1"/>
</dbReference>
<dbReference type="EMBL" id="HG792019">
    <property type="protein sequence ID" value="CDM36965.1"/>
    <property type="molecule type" value="Genomic_DNA"/>
</dbReference>
<keyword evidence="5 9" id="KW-0378">Hydrolase</keyword>
<dbReference type="SUPFAM" id="SSF54001">
    <property type="entry name" value="Cysteine proteinases"/>
    <property type="match status" value="1"/>
</dbReference>
<feature type="region of interest" description="Disordered" evidence="7">
    <location>
        <begin position="760"/>
        <end position="789"/>
    </location>
</feature>
<dbReference type="GO" id="GO:0070628">
    <property type="term" value="F:proteasome binding"/>
    <property type="evidence" value="ECO:0007669"/>
    <property type="project" value="TreeGrafter"/>
</dbReference>
<feature type="domain" description="USP" evidence="8">
    <location>
        <begin position="621"/>
        <end position="1221"/>
    </location>
</feature>
<dbReference type="InterPro" id="IPR025305">
    <property type="entry name" value="UCH_repeat_domain"/>
</dbReference>
<comment type="catalytic activity">
    <reaction evidence="1">
        <text>Thiol-dependent hydrolysis of ester, thioester, amide, peptide and isopeptide bonds formed by the C-terminal Gly of ubiquitin (a 76-residue protein attached to proteins as an intracellular targeting signal).</text>
        <dbReference type="EC" id="3.4.19.12"/>
    </reaction>
</comment>